<accession>Q01P12</accession>
<protein>
    <submittedName>
        <fullName evidence="5">Tetratricopeptide TPR_2 repeat protein</fullName>
    </submittedName>
</protein>
<evidence type="ECO:0000313" key="5">
    <source>
        <dbReference type="EMBL" id="ABJ88608.1"/>
    </source>
</evidence>
<dbReference type="AlphaFoldDB" id="Q01P12"/>
<reference evidence="5" key="1">
    <citation type="submission" date="2006-10" db="EMBL/GenBank/DDBJ databases">
        <title>Complete sequence of Solibacter usitatus Ellin6076.</title>
        <authorList>
            <consortium name="US DOE Joint Genome Institute"/>
            <person name="Copeland A."/>
            <person name="Lucas S."/>
            <person name="Lapidus A."/>
            <person name="Barry K."/>
            <person name="Detter J.C."/>
            <person name="Glavina del Rio T."/>
            <person name="Hammon N."/>
            <person name="Israni S."/>
            <person name="Dalin E."/>
            <person name="Tice H."/>
            <person name="Pitluck S."/>
            <person name="Thompson L.S."/>
            <person name="Brettin T."/>
            <person name="Bruce D."/>
            <person name="Han C."/>
            <person name="Tapia R."/>
            <person name="Gilna P."/>
            <person name="Schmutz J."/>
            <person name="Larimer F."/>
            <person name="Land M."/>
            <person name="Hauser L."/>
            <person name="Kyrpides N."/>
            <person name="Mikhailova N."/>
            <person name="Janssen P.H."/>
            <person name="Kuske C.R."/>
            <person name="Richardson P."/>
        </authorList>
    </citation>
    <scope>NUCLEOTIDE SEQUENCE</scope>
    <source>
        <strain evidence="5">Ellin6076</strain>
    </source>
</reference>
<dbReference type="InterPro" id="IPR011990">
    <property type="entry name" value="TPR-like_helical_dom_sf"/>
</dbReference>
<dbReference type="InterPro" id="IPR011717">
    <property type="entry name" value="TPR-4"/>
</dbReference>
<dbReference type="PANTHER" id="PTHR45641:SF19">
    <property type="entry name" value="NEPHROCYSTIN-3"/>
    <property type="match status" value="1"/>
</dbReference>
<dbReference type="PROSITE" id="PS50005">
    <property type="entry name" value="TPR"/>
    <property type="match status" value="1"/>
</dbReference>
<dbReference type="eggNOG" id="COG0457">
    <property type="taxonomic scope" value="Bacteria"/>
</dbReference>
<dbReference type="GO" id="GO:0042802">
    <property type="term" value="F:identical protein binding"/>
    <property type="evidence" value="ECO:0007669"/>
    <property type="project" value="InterPro"/>
</dbReference>
<keyword evidence="2 3" id="KW-0802">TPR repeat</keyword>
<dbReference type="STRING" id="234267.Acid_7709"/>
<sequence precursor="true">MFRAFGPVLAASFALAAAPAAQLSIQLSDPSGKPISGAQITLTAPSSIALTDVAGKASIEYQAASGPLAFKIIRPSGLVIVSPWQGSTSVPPNVQTLIAATHAQVAALQSPAVVKAAVAKVNNLQRPVSATGLQEANAPPKYYLDRAAKEMGVDPDRLEAVLRRLRTESPEPYERGMANLYQRDYQQAAQDLAAALLKAEQQVPPNPREISNAAAFLGQTYFNQGRYTLASNAYLRAIQARPDDPALLNNLGNSLSRAGLYRQARPVYQRAIDILAKQPDRDPLELQIANSNLAALYVYAGDYAGAEPILRRVLNINESLSPRDPNVAGALNNLAAILLAQQKCAEARPLLERAVQIQRETSTHNSAAAPSKDIAVLDSQFRNPPSLMQSRSLTFQRSGIGPGTPGLNSTMVNLASLLVCEGKGAQARDVLDATIERETVELAPGHPDLATPLNILAQAQLQLGDSPAAEQNLRRALQIQVAALTPEHPVLALTRINLAALLARDGRAAEAQTLYHQAENSLVKAFGDPSPPVQQVRDALSKLNGR</sequence>
<feature type="chain" id="PRO_5004162888" evidence="4">
    <location>
        <begin position="17"/>
        <end position="546"/>
    </location>
</feature>
<dbReference type="SUPFAM" id="SSF48452">
    <property type="entry name" value="TPR-like"/>
    <property type="match status" value="2"/>
</dbReference>
<dbReference type="SMART" id="SM00028">
    <property type="entry name" value="TPR"/>
    <property type="match status" value="6"/>
</dbReference>
<dbReference type="EMBL" id="CP000473">
    <property type="protein sequence ID" value="ABJ88608.1"/>
    <property type="molecule type" value="Genomic_DNA"/>
</dbReference>
<dbReference type="PANTHER" id="PTHR45641">
    <property type="entry name" value="TETRATRICOPEPTIDE REPEAT PROTEIN (AFU_ORTHOLOGUE AFUA_6G03870)"/>
    <property type="match status" value="1"/>
</dbReference>
<evidence type="ECO:0000256" key="1">
    <source>
        <dbReference type="ARBA" id="ARBA00022737"/>
    </source>
</evidence>
<keyword evidence="1" id="KW-0677">Repeat</keyword>
<dbReference type="InterPro" id="IPR019734">
    <property type="entry name" value="TPR_rpt"/>
</dbReference>
<evidence type="ECO:0000256" key="3">
    <source>
        <dbReference type="PROSITE-ProRule" id="PRU00339"/>
    </source>
</evidence>
<name>Q01P12_SOLUE</name>
<dbReference type="Pfam" id="PF13414">
    <property type="entry name" value="TPR_11"/>
    <property type="match status" value="1"/>
</dbReference>
<proteinExistence type="predicted"/>
<feature type="signal peptide" evidence="4">
    <location>
        <begin position="1"/>
        <end position="16"/>
    </location>
</feature>
<organism evidence="5">
    <name type="scientific">Solibacter usitatus (strain Ellin6076)</name>
    <dbReference type="NCBI Taxonomy" id="234267"/>
    <lineage>
        <taxon>Bacteria</taxon>
        <taxon>Pseudomonadati</taxon>
        <taxon>Acidobacteriota</taxon>
        <taxon>Terriglobia</taxon>
        <taxon>Bryobacterales</taxon>
        <taxon>Solibacteraceae</taxon>
        <taxon>Candidatus Solibacter</taxon>
    </lineage>
</organism>
<dbReference type="OrthoDB" id="108535at2"/>
<dbReference type="InParanoid" id="Q01P12"/>
<gene>
    <name evidence="5" type="ordered locus">Acid_7709</name>
</gene>
<dbReference type="Pfam" id="PF07721">
    <property type="entry name" value="TPR_4"/>
    <property type="match status" value="1"/>
</dbReference>
<dbReference type="Gene3D" id="1.25.40.10">
    <property type="entry name" value="Tetratricopeptide repeat domain"/>
    <property type="match status" value="2"/>
</dbReference>
<evidence type="ECO:0000256" key="4">
    <source>
        <dbReference type="SAM" id="SignalP"/>
    </source>
</evidence>
<dbReference type="KEGG" id="sus:Acid_7709"/>
<keyword evidence="4" id="KW-0732">Signal</keyword>
<dbReference type="Pfam" id="PF13424">
    <property type="entry name" value="TPR_12"/>
    <property type="match status" value="2"/>
</dbReference>
<dbReference type="HOGENOM" id="CLU_498652_0_0_0"/>
<evidence type="ECO:0000256" key="2">
    <source>
        <dbReference type="ARBA" id="ARBA00022803"/>
    </source>
</evidence>
<feature type="repeat" description="TPR" evidence="3">
    <location>
        <begin position="211"/>
        <end position="244"/>
    </location>
</feature>